<evidence type="ECO:0000313" key="4">
    <source>
        <dbReference type="Proteomes" id="UP000663866"/>
    </source>
</evidence>
<name>A0A821MMS7_9BILA</name>
<dbReference type="EMBL" id="CAJOBG010119048">
    <property type="protein sequence ID" value="CAF4770978.1"/>
    <property type="molecule type" value="Genomic_DNA"/>
</dbReference>
<reference evidence="2" key="1">
    <citation type="submission" date="2021-02" db="EMBL/GenBank/DDBJ databases">
        <authorList>
            <person name="Nowell W R."/>
        </authorList>
    </citation>
    <scope>NUCLEOTIDE SEQUENCE</scope>
</reference>
<proteinExistence type="predicted"/>
<feature type="region of interest" description="Disordered" evidence="1">
    <location>
        <begin position="1"/>
        <end position="23"/>
    </location>
</feature>
<keyword evidence="4" id="KW-1185">Reference proteome</keyword>
<dbReference type="EMBL" id="CAJOBG010120877">
    <property type="protein sequence ID" value="CAF4777800.1"/>
    <property type="molecule type" value="Genomic_DNA"/>
</dbReference>
<dbReference type="Proteomes" id="UP000663866">
    <property type="component" value="Unassembled WGS sequence"/>
</dbReference>
<dbReference type="AlphaFoldDB" id="A0A821MMS7"/>
<organism evidence="2 4">
    <name type="scientific">Rotaria magnacalcarata</name>
    <dbReference type="NCBI Taxonomy" id="392030"/>
    <lineage>
        <taxon>Eukaryota</taxon>
        <taxon>Metazoa</taxon>
        <taxon>Spiralia</taxon>
        <taxon>Gnathifera</taxon>
        <taxon>Rotifera</taxon>
        <taxon>Eurotatoria</taxon>
        <taxon>Bdelloidea</taxon>
        <taxon>Philodinida</taxon>
        <taxon>Philodinidae</taxon>
        <taxon>Rotaria</taxon>
    </lineage>
</organism>
<feature type="non-terminal residue" evidence="2">
    <location>
        <position position="23"/>
    </location>
</feature>
<gene>
    <name evidence="2" type="ORF">OVN521_LOCUS50826</name>
    <name evidence="3" type="ORF">OVN521_LOCUS51074</name>
</gene>
<sequence>MNQISNTDKPHLQVPRMKQTHND</sequence>
<evidence type="ECO:0000313" key="2">
    <source>
        <dbReference type="EMBL" id="CAF4770978.1"/>
    </source>
</evidence>
<accession>A0A821MMS7</accession>
<protein>
    <submittedName>
        <fullName evidence="2">Uncharacterized protein</fullName>
    </submittedName>
</protein>
<comment type="caution">
    <text evidence="2">The sequence shown here is derived from an EMBL/GenBank/DDBJ whole genome shotgun (WGS) entry which is preliminary data.</text>
</comment>
<evidence type="ECO:0000313" key="3">
    <source>
        <dbReference type="EMBL" id="CAF4777800.1"/>
    </source>
</evidence>
<evidence type="ECO:0000256" key="1">
    <source>
        <dbReference type="SAM" id="MobiDB-lite"/>
    </source>
</evidence>